<protein>
    <recommendedName>
        <fullName evidence="2">Probable glycine dehydrogenase (decarboxylating) subunit 1</fullName>
        <ecNumber evidence="2">1.4.4.2</ecNumber>
    </recommendedName>
    <alternativeName>
        <fullName evidence="2">Glycine cleavage system P-protein subunit 1</fullName>
    </alternativeName>
    <alternativeName>
        <fullName evidence="2">Glycine decarboxylase subunit 1</fullName>
    </alternativeName>
    <alternativeName>
        <fullName evidence="2">Glycine dehydrogenase (aminomethyl-transferring) subunit 1</fullName>
    </alternativeName>
</protein>
<keyword evidence="5" id="KW-1185">Reference proteome</keyword>
<dbReference type="GO" id="GO:0019464">
    <property type="term" value="P:glycine decarboxylation via glycine cleavage system"/>
    <property type="evidence" value="ECO:0007669"/>
    <property type="project" value="UniProtKB-UniRule"/>
</dbReference>
<dbReference type="EC" id="1.4.4.2" evidence="2"/>
<dbReference type="SUPFAM" id="SSF53383">
    <property type="entry name" value="PLP-dependent transferases"/>
    <property type="match status" value="1"/>
</dbReference>
<feature type="domain" description="Glycine cleavage system P-protein N-terminal" evidence="3">
    <location>
        <begin position="3"/>
        <end position="447"/>
    </location>
</feature>
<dbReference type="Pfam" id="PF02347">
    <property type="entry name" value="GDC-P"/>
    <property type="match status" value="1"/>
</dbReference>
<sequence length="468" mass="49996">MTRYTTATDADREAMLSAVGVSSIRDLLAEQIPAALLRDDPLDLPAGRSEQEVYTHLRELSAANVSAEDEVTFLGAGMYDHYVPSIIDMLLGRSEFLTPYTPYQPEVSQGGLQVMFEYQTAISELTALPVSNASVYEGPSAVAAAAYLGKLANGRTRIVVSAGAHPHTIATLQTYAKGYGSELVVVPLRDGATDPQEWAAAIDDRTSVAIVQQPNFVGAVEDVAALTDAAKQAGGDKLVTVGAYDPICLGVLAPPGEVGIDVAVGEGQTLGNRLDFGGPSFGFFAAREAFLRRMPGRIAGETTDVDGRRGFVLTLQTREQHIRREKATSNICTSQALNALAGVVYLGWLGKDGLPELAELLVQRTHYARRKLAAIDGVELLHEQPVVREFALRLPGIDVPALVDFVQDRGYHPGLALGRIYGEPYADGLLVALTEQRTKQQIDRLAELIGEAIGAQRTATAQTTGAVA</sequence>
<dbReference type="InterPro" id="IPR015424">
    <property type="entry name" value="PyrdxlP-dep_Trfase"/>
</dbReference>
<dbReference type="InterPro" id="IPR015421">
    <property type="entry name" value="PyrdxlP-dep_Trfase_major"/>
</dbReference>
<dbReference type="PIRSF" id="PIRSF006815">
    <property type="entry name" value="GcvPA"/>
    <property type="match status" value="1"/>
</dbReference>
<evidence type="ECO:0000313" key="4">
    <source>
        <dbReference type="EMBL" id="EHN09825.1"/>
    </source>
</evidence>
<dbReference type="Gene3D" id="3.40.640.10">
    <property type="entry name" value="Type I PLP-dependent aspartate aminotransferase-like (Major domain)"/>
    <property type="match status" value="1"/>
</dbReference>
<dbReference type="Gene3D" id="3.90.1150.10">
    <property type="entry name" value="Aspartate Aminotransferase, domain 1"/>
    <property type="match status" value="1"/>
</dbReference>
<name>H0E912_9ACTN</name>
<comment type="caution">
    <text evidence="4">The sequence shown here is derived from an EMBL/GenBank/DDBJ whole genome shotgun (WGS) entry which is preliminary data.</text>
</comment>
<dbReference type="EMBL" id="AGUD01000250">
    <property type="protein sequence ID" value="EHN09825.1"/>
    <property type="molecule type" value="Genomic_DNA"/>
</dbReference>
<dbReference type="PATRIC" id="fig|1097667.3.peg.3297"/>
<reference evidence="4 5" key="1">
    <citation type="journal article" date="2013" name="Biodegradation">
        <title>Quantitative proteomic analysis of ibuprofen-degrading Patulibacter sp. strain I11.</title>
        <authorList>
            <person name="Almeida B."/>
            <person name="Kjeldal H."/>
            <person name="Lolas I."/>
            <person name="Knudsen A.D."/>
            <person name="Carvalho G."/>
            <person name="Nielsen K.L."/>
            <person name="Barreto Crespo M.T."/>
            <person name="Stensballe A."/>
            <person name="Nielsen J.L."/>
        </authorList>
    </citation>
    <scope>NUCLEOTIDE SEQUENCE [LARGE SCALE GENOMIC DNA]</scope>
    <source>
        <strain evidence="4 5">I11</strain>
    </source>
</reference>
<dbReference type="InterPro" id="IPR049315">
    <property type="entry name" value="GDC-P_N"/>
</dbReference>
<dbReference type="Proteomes" id="UP000005143">
    <property type="component" value="Unassembled WGS sequence"/>
</dbReference>
<dbReference type="PANTHER" id="PTHR42806">
    <property type="entry name" value="GLYCINE CLEAVAGE SYSTEM P-PROTEIN"/>
    <property type="match status" value="1"/>
</dbReference>
<comment type="subunit">
    <text evidence="2">The glycine cleavage system is composed of four proteins: P, T, L and H. In this organism, the P 'protein' is a heterodimer of two subunits.</text>
</comment>
<dbReference type="InterPro" id="IPR015422">
    <property type="entry name" value="PyrdxlP-dep_Trfase_small"/>
</dbReference>
<evidence type="ECO:0000256" key="1">
    <source>
        <dbReference type="ARBA" id="ARBA00023002"/>
    </source>
</evidence>
<organism evidence="4 5">
    <name type="scientific">Patulibacter medicamentivorans</name>
    <dbReference type="NCBI Taxonomy" id="1097667"/>
    <lineage>
        <taxon>Bacteria</taxon>
        <taxon>Bacillati</taxon>
        <taxon>Actinomycetota</taxon>
        <taxon>Thermoleophilia</taxon>
        <taxon>Solirubrobacterales</taxon>
        <taxon>Patulibacteraceae</taxon>
        <taxon>Patulibacter</taxon>
    </lineage>
</organism>
<evidence type="ECO:0000256" key="2">
    <source>
        <dbReference type="HAMAP-Rule" id="MF_00712"/>
    </source>
</evidence>
<dbReference type="GO" id="GO:0009116">
    <property type="term" value="P:nucleoside metabolic process"/>
    <property type="evidence" value="ECO:0007669"/>
    <property type="project" value="InterPro"/>
</dbReference>
<dbReference type="OrthoDB" id="9801272at2"/>
<comment type="function">
    <text evidence="2">The glycine cleavage system catalyzes the degradation of glycine. The P protein binds the alpha-amino group of glycine through its pyridoxal phosphate cofactor; CO(2) is released and the remaining methylamine moiety is then transferred to the lipoamide cofactor of the H protein.</text>
</comment>
<dbReference type="HAMAP" id="MF_00712">
    <property type="entry name" value="GcvPA"/>
    <property type="match status" value="1"/>
</dbReference>
<accession>H0E912</accession>
<dbReference type="PANTHER" id="PTHR42806:SF1">
    <property type="entry name" value="GLYCINE DEHYDROGENASE (DECARBOXYLATING)"/>
    <property type="match status" value="1"/>
</dbReference>
<dbReference type="InterPro" id="IPR023010">
    <property type="entry name" value="GcvPA"/>
</dbReference>
<comment type="catalytic activity">
    <reaction evidence="2">
        <text>N(6)-[(R)-lipoyl]-L-lysyl-[glycine-cleavage complex H protein] + glycine + H(+) = N(6)-[(R)-S(8)-aminomethyldihydrolipoyl]-L-lysyl-[glycine-cleavage complex H protein] + CO2</text>
        <dbReference type="Rhea" id="RHEA:24304"/>
        <dbReference type="Rhea" id="RHEA-COMP:10494"/>
        <dbReference type="Rhea" id="RHEA-COMP:10495"/>
        <dbReference type="ChEBI" id="CHEBI:15378"/>
        <dbReference type="ChEBI" id="CHEBI:16526"/>
        <dbReference type="ChEBI" id="CHEBI:57305"/>
        <dbReference type="ChEBI" id="CHEBI:83099"/>
        <dbReference type="ChEBI" id="CHEBI:83143"/>
        <dbReference type="EC" id="1.4.4.2"/>
    </reaction>
</comment>
<evidence type="ECO:0000313" key="5">
    <source>
        <dbReference type="Proteomes" id="UP000005143"/>
    </source>
</evidence>
<comment type="similarity">
    <text evidence="2">Belongs to the GcvP family. N-terminal subunit subfamily.</text>
</comment>
<gene>
    <name evidence="2" type="primary">gcvPA</name>
    <name evidence="4" type="ORF">PAI11_33270</name>
</gene>
<dbReference type="RefSeq" id="WP_007577278.1">
    <property type="nucleotide sequence ID" value="NZ_AGUD01000250.1"/>
</dbReference>
<proteinExistence type="inferred from homology"/>
<keyword evidence="1 2" id="KW-0560">Oxidoreductase</keyword>
<dbReference type="GO" id="GO:0004375">
    <property type="term" value="F:glycine dehydrogenase (decarboxylating) activity"/>
    <property type="evidence" value="ECO:0007669"/>
    <property type="project" value="UniProtKB-EC"/>
</dbReference>
<dbReference type="AlphaFoldDB" id="H0E912"/>
<dbReference type="NCBIfam" id="NF001696">
    <property type="entry name" value="PRK00451.1"/>
    <property type="match status" value="1"/>
</dbReference>
<evidence type="ECO:0000259" key="3">
    <source>
        <dbReference type="Pfam" id="PF02347"/>
    </source>
</evidence>